<dbReference type="SUPFAM" id="SSF56300">
    <property type="entry name" value="Metallo-dependent phosphatases"/>
    <property type="match status" value="1"/>
</dbReference>
<evidence type="ECO:0000313" key="2">
    <source>
        <dbReference type="Proteomes" id="UP001221763"/>
    </source>
</evidence>
<dbReference type="PIRSF" id="PIRSF004789">
    <property type="entry name" value="DR1281"/>
    <property type="match status" value="1"/>
</dbReference>
<protein>
    <submittedName>
        <fullName evidence="1">TIGR00282 family metallophosphoesterase</fullName>
    </submittedName>
</protein>
<dbReference type="Gene3D" id="3.60.21.10">
    <property type="match status" value="1"/>
</dbReference>
<evidence type="ECO:0000313" key="1">
    <source>
        <dbReference type="EMBL" id="MDC9031924.1"/>
    </source>
</evidence>
<comment type="caution">
    <text evidence="1">The sequence shown here is derived from an EMBL/GenBank/DDBJ whole genome shotgun (WGS) entry which is preliminary data.</text>
</comment>
<dbReference type="NCBIfam" id="TIGR00282">
    <property type="entry name" value="TIGR00282 family metallophosphoesterase"/>
    <property type="match status" value="1"/>
</dbReference>
<organism evidence="1 2">
    <name type="scientific">Columbia Basin potato purple top phytoplasma</name>
    <dbReference type="NCBI Taxonomy" id="307134"/>
    <lineage>
        <taxon>Bacteria</taxon>
        <taxon>Bacillati</taxon>
        <taxon>Mycoplasmatota</taxon>
        <taxon>Mollicutes</taxon>
        <taxon>Acholeplasmatales</taxon>
        <taxon>Acholeplasmataceae</taxon>
        <taxon>Candidatus Phytoplasma</taxon>
        <taxon>16SrVI (Clover proliferation group)</taxon>
    </lineage>
</organism>
<proteinExistence type="predicted"/>
<dbReference type="PANTHER" id="PTHR36303">
    <property type="entry name" value="2',3'-CYCLIC-NUCLEOTIDE 2'-PHOSPHODIESTERASE"/>
    <property type="match status" value="1"/>
</dbReference>
<sequence length="258" mass="29658">MKILFIGDIYGRTGVEYLIEKINFLKEKYQSNIIIANAENVDNGKGLDYNNYKDLIMSGVDIMTMGNHTFHNKSIKNFILSSNIIRPVNLLDDKKNIGNGYKIIKHKNKRILIMNALGQVFINKDNLECPFKTIDHVLNICHQKYDYSFLDFHAQATSEKIALAHYFDGRIDAIVGTHTHVQTNDDKILPKKTLYITDVGMIGPYEEVIGKDKDIIINNFINKKNRKKHQIAKGKRQLNGILLTLGKHKQIKKINFNE</sequence>
<dbReference type="EMBL" id="JANHJP010000002">
    <property type="protein sequence ID" value="MDC9031924.1"/>
    <property type="molecule type" value="Genomic_DNA"/>
</dbReference>
<name>A0ABT5L9K0_9MOLU</name>
<dbReference type="Proteomes" id="UP001221763">
    <property type="component" value="Unassembled WGS sequence"/>
</dbReference>
<accession>A0ABT5L9K0</accession>
<gene>
    <name evidence="1" type="ORF">M8044_000143</name>
</gene>
<keyword evidence="2" id="KW-1185">Reference proteome</keyword>
<reference evidence="1 2" key="1">
    <citation type="journal article" date="2023" name="Plant">
        <title>Draft Genome Sequence Resource of CBPPT1, a 'Candidatus Phytoplasma trifolii'-Related Strain Associated with Potato Purple Top Disease in the Columbia Basin, U.S.A.</title>
        <authorList>
            <person name="Wei W."/>
            <person name="Shao J."/>
            <person name="Bottner-Parker K.D."/>
            <person name="Zhao Y."/>
        </authorList>
    </citation>
    <scope>NUCLEOTIDE SEQUENCE [LARGE SCALE GENOMIC DNA]</scope>
    <source>
        <strain evidence="1 2">CBPPT1</strain>
    </source>
</reference>
<dbReference type="InterPro" id="IPR029052">
    <property type="entry name" value="Metallo-depent_PP-like"/>
</dbReference>
<dbReference type="Pfam" id="PF13277">
    <property type="entry name" value="YmdB"/>
    <property type="match status" value="1"/>
</dbReference>
<dbReference type="PANTHER" id="PTHR36303:SF1">
    <property type="entry name" value="2',3'-CYCLIC-NUCLEOTIDE 2'-PHOSPHODIESTERASE"/>
    <property type="match status" value="1"/>
</dbReference>
<dbReference type="InterPro" id="IPR005235">
    <property type="entry name" value="YmdB-like"/>
</dbReference>
<dbReference type="RefSeq" id="WP_273585147.1">
    <property type="nucleotide sequence ID" value="NZ_JANHJP010000002.1"/>
</dbReference>